<dbReference type="InterPro" id="IPR016161">
    <property type="entry name" value="Ald_DH/histidinol_DH"/>
</dbReference>
<dbReference type="Gene3D" id="3.40.605.10">
    <property type="entry name" value="Aldehyde Dehydrogenase, Chain A, domain 1"/>
    <property type="match status" value="1"/>
</dbReference>
<gene>
    <name evidence="2" type="ORF">S03H2_13359</name>
</gene>
<protein>
    <recommendedName>
        <fullName evidence="1">Aldehyde dehydrogenase domain-containing protein</fullName>
    </recommendedName>
</protein>
<reference evidence="2" key="1">
    <citation type="journal article" date="2014" name="Front. Microbiol.">
        <title>High frequency of phylogenetically diverse reductive dehalogenase-homologous genes in deep subseafloor sedimentary metagenomes.</title>
        <authorList>
            <person name="Kawai M."/>
            <person name="Futagami T."/>
            <person name="Toyoda A."/>
            <person name="Takaki Y."/>
            <person name="Nishi S."/>
            <person name="Hori S."/>
            <person name="Arai W."/>
            <person name="Tsubouchi T."/>
            <person name="Morono Y."/>
            <person name="Uchiyama I."/>
            <person name="Ito T."/>
            <person name="Fujiyama A."/>
            <person name="Inagaki F."/>
            <person name="Takami H."/>
        </authorList>
    </citation>
    <scope>NUCLEOTIDE SEQUENCE</scope>
    <source>
        <strain evidence="2">Expedition CK06-06</strain>
    </source>
</reference>
<comment type="caution">
    <text evidence="2">The sequence shown here is derived from an EMBL/GenBank/DDBJ whole genome shotgun (WGS) entry which is preliminary data.</text>
</comment>
<dbReference type="EMBL" id="BARU01006783">
    <property type="protein sequence ID" value="GAH36828.1"/>
    <property type="molecule type" value="Genomic_DNA"/>
</dbReference>
<name>X1GUY6_9ZZZZ</name>
<dbReference type="InterPro" id="IPR016162">
    <property type="entry name" value="Ald_DH_N"/>
</dbReference>
<sequence length="222" mass="23659">MDHYKLFIDGEFVDGESGATFESIDPGTELPFATVSQAGTAEAEAAIEAARRAFDRANWSGLTPAARAEKIYDFADQVTQQTLSLAITEAMDAGQVIGLSKYWGMLGSQLLRNLAYYAATSFPWEEEIPYAGNVFAPGRDFIRREPVGVCVGIIPWNFPASMAFWKIAQAIIMGNTIVLKPASATPLTALIIAEAAKAAGIPRGVINVLAGPGGELGKILCT</sequence>
<dbReference type="SUPFAM" id="SSF53720">
    <property type="entry name" value="ALDH-like"/>
    <property type="match status" value="1"/>
</dbReference>
<organism evidence="2">
    <name type="scientific">marine sediment metagenome</name>
    <dbReference type="NCBI Taxonomy" id="412755"/>
    <lineage>
        <taxon>unclassified sequences</taxon>
        <taxon>metagenomes</taxon>
        <taxon>ecological metagenomes</taxon>
    </lineage>
</organism>
<feature type="domain" description="Aldehyde dehydrogenase" evidence="1">
    <location>
        <begin position="12"/>
        <end position="221"/>
    </location>
</feature>
<proteinExistence type="predicted"/>
<dbReference type="Pfam" id="PF00171">
    <property type="entry name" value="Aldedh"/>
    <property type="match status" value="1"/>
</dbReference>
<evidence type="ECO:0000313" key="2">
    <source>
        <dbReference type="EMBL" id="GAH36828.1"/>
    </source>
</evidence>
<dbReference type="InterPro" id="IPR015590">
    <property type="entry name" value="Aldehyde_DH_dom"/>
</dbReference>
<dbReference type="PANTHER" id="PTHR11699">
    <property type="entry name" value="ALDEHYDE DEHYDROGENASE-RELATED"/>
    <property type="match status" value="1"/>
</dbReference>
<accession>X1GUY6</accession>
<dbReference type="GO" id="GO:0016491">
    <property type="term" value="F:oxidoreductase activity"/>
    <property type="evidence" value="ECO:0007669"/>
    <property type="project" value="InterPro"/>
</dbReference>
<evidence type="ECO:0000259" key="1">
    <source>
        <dbReference type="Pfam" id="PF00171"/>
    </source>
</evidence>
<feature type="non-terminal residue" evidence="2">
    <location>
        <position position="222"/>
    </location>
</feature>
<dbReference type="AlphaFoldDB" id="X1GUY6"/>